<dbReference type="VEuPathDB" id="ToxoDB:NCLIV_058920"/>
<dbReference type="OrthoDB" id="537032at2759"/>
<feature type="domain" description="TLC" evidence="6">
    <location>
        <begin position="114"/>
        <end position="349"/>
    </location>
</feature>
<reference evidence="7" key="1">
    <citation type="submission" date="2011-02" db="EMBL/GenBank/DDBJ databases">
        <authorList>
            <person name="Aslett M."/>
        </authorList>
    </citation>
    <scope>NUCLEOTIDE SEQUENCE</scope>
    <source>
        <strain evidence="7">Liverpool</strain>
    </source>
</reference>
<evidence type="ECO:0000256" key="2">
    <source>
        <dbReference type="ARBA" id="ARBA00022692"/>
    </source>
</evidence>
<evidence type="ECO:0000313" key="9">
    <source>
        <dbReference type="Proteomes" id="UP000007494"/>
    </source>
</evidence>
<dbReference type="eggNOG" id="KOG1607">
    <property type="taxonomic scope" value="Eukaryota"/>
</dbReference>
<evidence type="ECO:0000259" key="6">
    <source>
        <dbReference type="SMART" id="SM00724"/>
    </source>
</evidence>
<evidence type="ECO:0000256" key="3">
    <source>
        <dbReference type="ARBA" id="ARBA00022989"/>
    </source>
</evidence>
<feature type="transmembrane region" description="Helical" evidence="5">
    <location>
        <begin position="320"/>
        <end position="341"/>
    </location>
</feature>
<feature type="transmembrane region" description="Helical" evidence="5">
    <location>
        <begin position="267"/>
        <end position="291"/>
    </location>
</feature>
<evidence type="ECO:0000313" key="7">
    <source>
        <dbReference type="EMBL" id="CBZ55469.1"/>
    </source>
</evidence>
<evidence type="ECO:0000256" key="4">
    <source>
        <dbReference type="ARBA" id="ARBA00023136"/>
    </source>
</evidence>
<dbReference type="FunCoup" id="F0VP23">
    <property type="interactions" value="66"/>
</dbReference>
<dbReference type="OMA" id="KWKENFW"/>
<evidence type="ECO:0000256" key="1">
    <source>
        <dbReference type="ARBA" id="ARBA00004141"/>
    </source>
</evidence>
<keyword evidence="2 5" id="KW-0812">Transmembrane</keyword>
<reference evidence="8" key="4">
    <citation type="journal article" date="2015" name="PLoS ONE">
        <title>Comprehensive Evaluation of Toxoplasma gondii VEG and Neospora caninum LIV Genomes with Tachyzoite Stage Transcriptome and Proteome Defines Novel Transcript Features.</title>
        <authorList>
            <person name="Ramaprasad A."/>
            <person name="Mourier T."/>
            <person name="Naeem R."/>
            <person name="Malas T.B."/>
            <person name="Moussa E."/>
            <person name="Panigrahi A."/>
            <person name="Vermont S.J."/>
            <person name="Otto T.D."/>
            <person name="Wastling J."/>
            <person name="Pain A."/>
        </authorList>
    </citation>
    <scope>NUCLEOTIDE SEQUENCE</scope>
    <source>
        <strain evidence="8">Liverpool</strain>
    </source>
</reference>
<comment type="subcellular location">
    <subcellularLocation>
        <location evidence="1">Membrane</location>
        <topology evidence="1">Multi-pass membrane protein</topology>
    </subcellularLocation>
</comment>
<protein>
    <submittedName>
        <fullName evidence="8">Longevity-assurance protein (LAG1) domain-containing protein</fullName>
    </submittedName>
</protein>
<dbReference type="GO" id="GO:0050291">
    <property type="term" value="F:sphingosine N-acyltransferase activity"/>
    <property type="evidence" value="ECO:0007669"/>
    <property type="project" value="InterPro"/>
</dbReference>
<feature type="transmembrane region" description="Helical" evidence="5">
    <location>
        <begin position="238"/>
        <end position="255"/>
    </location>
</feature>
<keyword evidence="3 5" id="KW-1133">Transmembrane helix</keyword>
<name>F0VP23_NEOCL</name>
<evidence type="ECO:0000313" key="8">
    <source>
        <dbReference type="EMBL" id="CEL70206.1"/>
    </source>
</evidence>
<dbReference type="GeneID" id="13440882"/>
<dbReference type="SMART" id="SM00724">
    <property type="entry name" value="TLC"/>
    <property type="match status" value="1"/>
</dbReference>
<dbReference type="Pfam" id="PF03798">
    <property type="entry name" value="TRAM_LAG1_CLN8"/>
    <property type="match status" value="1"/>
</dbReference>
<dbReference type="AlphaFoldDB" id="F0VP23"/>
<dbReference type="RefSeq" id="XP_003885497.1">
    <property type="nucleotide sequence ID" value="XM_003885448.1"/>
</dbReference>
<feature type="transmembrane region" description="Helical" evidence="5">
    <location>
        <begin position="119"/>
        <end position="138"/>
    </location>
</feature>
<dbReference type="Proteomes" id="UP000007494">
    <property type="component" value="Chromosome XI"/>
</dbReference>
<gene>
    <name evidence="8" type="ORF">BN1204_058920</name>
    <name evidence="7" type="ORF">NCLIV_058920</name>
</gene>
<dbReference type="GO" id="GO:0016020">
    <property type="term" value="C:membrane"/>
    <property type="evidence" value="ECO:0007669"/>
    <property type="project" value="UniProtKB-SubCell"/>
</dbReference>
<sequence>MTPVPYQSLPEDLRRFEEACYAPDGTLVRFGDPYVDDLREQVRQGENGTSTVDLYLLNPTLSWADAHFIVLVCAALCSLRLFVSGAMLPAWRPRFSVFKYFGQKADIVKPGKLCKFAENLWYALWHTISFSWGVWVIVQEAGTPEAPGWSRMMFQHPEGRWFWITTEAEYALGSIGWPLLLPSVALRHYYLTQIAFWISCAVFLRIETRRSDHVVFIMHHASTVCLVGLSYACSYWRIGLVILILHDWVDVLLYWSKSVQYCYVPSLVVECGFVFFVVSYLVARLLLFPFYCVWPAIDSSYTNRLTNGRLKNRFGFPGGVLLPCLLCVLVGLHVYWFGLILRMVARFLNEKGSDYQAKAEMRLLVFLLNLTLSKNPLGKGCFTPQRLRNSSHLPP</sequence>
<feature type="transmembrane region" description="Helical" evidence="5">
    <location>
        <begin position="66"/>
        <end position="91"/>
    </location>
</feature>
<keyword evidence="4 5" id="KW-0472">Membrane</keyword>
<dbReference type="GO" id="GO:0005783">
    <property type="term" value="C:endoplasmic reticulum"/>
    <property type="evidence" value="ECO:0007669"/>
    <property type="project" value="TreeGrafter"/>
</dbReference>
<organism evidence="7 9">
    <name type="scientific">Neospora caninum (strain Liverpool)</name>
    <dbReference type="NCBI Taxonomy" id="572307"/>
    <lineage>
        <taxon>Eukaryota</taxon>
        <taxon>Sar</taxon>
        <taxon>Alveolata</taxon>
        <taxon>Apicomplexa</taxon>
        <taxon>Conoidasida</taxon>
        <taxon>Coccidia</taxon>
        <taxon>Eucoccidiorida</taxon>
        <taxon>Eimeriorina</taxon>
        <taxon>Sarcocystidae</taxon>
        <taxon>Neospora</taxon>
    </lineage>
</organism>
<dbReference type="GO" id="GO:0046513">
    <property type="term" value="P:ceramide biosynthetic process"/>
    <property type="evidence" value="ECO:0007669"/>
    <property type="project" value="InterPro"/>
</dbReference>
<dbReference type="InterPro" id="IPR006634">
    <property type="entry name" value="TLC-dom"/>
</dbReference>
<dbReference type="PANTHER" id="PTHR12560:SF0">
    <property type="entry name" value="LD18904P"/>
    <property type="match status" value="1"/>
</dbReference>
<dbReference type="InParanoid" id="F0VP23"/>
<dbReference type="EMBL" id="LN714486">
    <property type="protein sequence ID" value="CEL70206.1"/>
    <property type="molecule type" value="Genomic_DNA"/>
</dbReference>
<dbReference type="InterPro" id="IPR016439">
    <property type="entry name" value="Lag1/Lac1-like"/>
</dbReference>
<dbReference type="PANTHER" id="PTHR12560">
    <property type="entry name" value="LONGEVITY ASSURANCE FACTOR 1 LAG1"/>
    <property type="match status" value="1"/>
</dbReference>
<feature type="transmembrane region" description="Helical" evidence="5">
    <location>
        <begin position="188"/>
        <end position="206"/>
    </location>
</feature>
<evidence type="ECO:0000256" key="5">
    <source>
        <dbReference type="SAM" id="Phobius"/>
    </source>
</evidence>
<accession>F0VP23</accession>
<keyword evidence="9" id="KW-1185">Reference proteome</keyword>
<dbReference type="EMBL" id="FR823392">
    <property type="protein sequence ID" value="CBZ55469.1"/>
    <property type="molecule type" value="Genomic_DNA"/>
</dbReference>
<proteinExistence type="predicted"/>
<reference evidence="7" key="2">
    <citation type="submission" date="2011-03" db="EMBL/GenBank/DDBJ databases">
        <title>Comparative genomics and transcriptomics of Neospora caninum and Toxoplasma gondii.</title>
        <authorList>
            <person name="Reid A.J."/>
            <person name="Sohal A."/>
            <person name="Harris D."/>
            <person name="Quail M."/>
            <person name="Sanders M."/>
            <person name="Berriman M."/>
            <person name="Wastling J.M."/>
            <person name="Pain A."/>
        </authorList>
    </citation>
    <scope>NUCLEOTIDE SEQUENCE</scope>
    <source>
        <strain evidence="7">Liverpool</strain>
    </source>
</reference>
<reference evidence="9" key="3">
    <citation type="journal article" date="2012" name="PLoS Pathog.">
        <title>Comparative genomics of the apicomplexan parasites Toxoplasma gondii and Neospora caninum: Coccidia differing in host range and transmission strategy.</title>
        <authorList>
            <person name="Reid A.J."/>
            <person name="Vermont S.J."/>
            <person name="Cotton J.A."/>
            <person name="Harris D."/>
            <person name="Hill-Cawthorne G.A."/>
            <person name="Konen-Waisman S."/>
            <person name="Latham S.M."/>
            <person name="Mourier T."/>
            <person name="Norton R."/>
            <person name="Quail M.A."/>
            <person name="Sanders M."/>
            <person name="Shanmugam D."/>
            <person name="Sohal A."/>
            <person name="Wasmuth J.D."/>
            <person name="Brunk B."/>
            <person name="Grigg M.E."/>
            <person name="Howard J.C."/>
            <person name="Parkinson J."/>
            <person name="Roos D.S."/>
            <person name="Trees A.J."/>
            <person name="Berriman M."/>
            <person name="Pain A."/>
            <person name="Wastling J.M."/>
        </authorList>
    </citation>
    <scope>NUCLEOTIDE SEQUENCE [LARGE SCALE GENOMIC DNA]</scope>
    <source>
        <strain evidence="9">Liverpool</strain>
    </source>
</reference>